<reference evidence="2 3" key="1">
    <citation type="journal article" date="2019" name="Sci. Rep.">
        <title>A high-quality genome of Eragrostis curvula grass provides insights into Poaceae evolution and supports new strategies to enhance forage quality.</title>
        <authorList>
            <person name="Carballo J."/>
            <person name="Santos B.A.C.M."/>
            <person name="Zappacosta D."/>
            <person name="Garbus I."/>
            <person name="Selva J.P."/>
            <person name="Gallo C.A."/>
            <person name="Diaz A."/>
            <person name="Albertini E."/>
            <person name="Caccamo M."/>
            <person name="Echenique V."/>
        </authorList>
    </citation>
    <scope>NUCLEOTIDE SEQUENCE [LARGE SCALE GENOMIC DNA]</scope>
    <source>
        <strain evidence="3">cv. Victoria</strain>
        <tissue evidence="2">Leaf</tissue>
    </source>
</reference>
<comment type="caution">
    <text evidence="2">The sequence shown here is derived from an EMBL/GenBank/DDBJ whole genome shotgun (WGS) entry which is preliminary data.</text>
</comment>
<accession>A0A5J9VVV3</accession>
<name>A0A5J9VVV3_9POAL</name>
<gene>
    <name evidence="2" type="ORF">EJB05_14029</name>
</gene>
<dbReference type="Pfam" id="PF23635">
    <property type="entry name" value="Beta-prop_AT5G49610-like"/>
    <property type="match status" value="1"/>
</dbReference>
<dbReference type="InterPro" id="IPR056594">
    <property type="entry name" value="AT5G49610-like_b-prop"/>
</dbReference>
<evidence type="ECO:0000313" key="2">
    <source>
        <dbReference type="EMBL" id="TVU40562.1"/>
    </source>
</evidence>
<evidence type="ECO:0000313" key="3">
    <source>
        <dbReference type="Proteomes" id="UP000324897"/>
    </source>
</evidence>
<feature type="domain" description="F-box protein AT5G49610-like beta-propeller" evidence="1">
    <location>
        <begin position="7"/>
        <end position="192"/>
    </location>
</feature>
<protein>
    <recommendedName>
        <fullName evidence="1">F-box protein AT5G49610-like beta-propeller domain-containing protein</fullName>
    </recommendedName>
</protein>
<keyword evidence="3" id="KW-1185">Reference proteome</keyword>
<sequence length="221" mass="24243">MYASLKACSVAVVYSSKAGVWSGAACVQQPGDLESGFVSGRGLSVLAGSALYFMSSTNYRILRYDLCTRVMSILQLPRSRCFGLVMLTTMEDGRLAFTTVEEQSRLCLYSRGDKGFGWSLSKVIELENELPFDGSLPPTLYLVGTTESIGVIFVKVEDELFTIDLNTSRARKVYQGSSITMVVPYMNFYIPVLGAPSTNDGSKVRASSGLQTMGFQEKKRH</sequence>
<dbReference type="Proteomes" id="UP000324897">
    <property type="component" value="Chromosome 4"/>
</dbReference>
<dbReference type="AlphaFoldDB" id="A0A5J9VVV3"/>
<dbReference type="PANTHER" id="PTHR33186">
    <property type="entry name" value="OS10G0136150 PROTEIN-RELATED"/>
    <property type="match status" value="1"/>
</dbReference>
<evidence type="ECO:0000259" key="1">
    <source>
        <dbReference type="Pfam" id="PF23635"/>
    </source>
</evidence>
<dbReference type="Gramene" id="TVU40562">
    <property type="protein sequence ID" value="TVU40562"/>
    <property type="gene ID" value="EJB05_14029"/>
</dbReference>
<organism evidence="2 3">
    <name type="scientific">Eragrostis curvula</name>
    <name type="common">weeping love grass</name>
    <dbReference type="NCBI Taxonomy" id="38414"/>
    <lineage>
        <taxon>Eukaryota</taxon>
        <taxon>Viridiplantae</taxon>
        <taxon>Streptophyta</taxon>
        <taxon>Embryophyta</taxon>
        <taxon>Tracheophyta</taxon>
        <taxon>Spermatophyta</taxon>
        <taxon>Magnoliopsida</taxon>
        <taxon>Liliopsida</taxon>
        <taxon>Poales</taxon>
        <taxon>Poaceae</taxon>
        <taxon>PACMAD clade</taxon>
        <taxon>Chloridoideae</taxon>
        <taxon>Eragrostideae</taxon>
        <taxon>Eragrostidinae</taxon>
        <taxon>Eragrostis</taxon>
    </lineage>
</organism>
<proteinExistence type="predicted"/>
<dbReference type="PANTHER" id="PTHR33186:SF15">
    <property type="entry name" value="OS06G0249850 PROTEIN"/>
    <property type="match status" value="1"/>
</dbReference>
<dbReference type="EMBL" id="RWGY01000007">
    <property type="protein sequence ID" value="TVU40562.1"/>
    <property type="molecule type" value="Genomic_DNA"/>
</dbReference>
<feature type="non-terminal residue" evidence="2">
    <location>
        <position position="1"/>
    </location>
</feature>